<dbReference type="EMBL" id="ASPP01026381">
    <property type="protein sequence ID" value="ETO07213.1"/>
    <property type="molecule type" value="Genomic_DNA"/>
</dbReference>
<evidence type="ECO:0000313" key="3">
    <source>
        <dbReference type="EMBL" id="ETO07213.1"/>
    </source>
</evidence>
<dbReference type="AlphaFoldDB" id="X6LZ47"/>
<accession>X6LZ47</accession>
<protein>
    <submittedName>
        <fullName evidence="3">Uncharacterized protein</fullName>
    </submittedName>
</protein>
<reference evidence="3 4" key="1">
    <citation type="journal article" date="2013" name="Curr. Biol.">
        <title>The Genome of the Foraminiferan Reticulomyxa filosa.</title>
        <authorList>
            <person name="Glockner G."/>
            <person name="Hulsmann N."/>
            <person name="Schleicher M."/>
            <person name="Noegel A.A."/>
            <person name="Eichinger L."/>
            <person name="Gallinger C."/>
            <person name="Pawlowski J."/>
            <person name="Sierra R."/>
            <person name="Euteneuer U."/>
            <person name="Pillet L."/>
            <person name="Moustafa A."/>
            <person name="Platzer M."/>
            <person name="Groth M."/>
            <person name="Szafranski K."/>
            <person name="Schliwa M."/>
        </authorList>
    </citation>
    <scope>NUCLEOTIDE SEQUENCE [LARGE SCALE GENOMIC DNA]</scope>
</reference>
<feature type="non-terminal residue" evidence="3">
    <location>
        <position position="1"/>
    </location>
</feature>
<evidence type="ECO:0000256" key="1">
    <source>
        <dbReference type="SAM" id="Coils"/>
    </source>
</evidence>
<proteinExistence type="predicted"/>
<keyword evidence="2" id="KW-0472">Membrane</keyword>
<keyword evidence="2" id="KW-0812">Transmembrane</keyword>
<keyword evidence="1" id="KW-0175">Coiled coil</keyword>
<gene>
    <name evidence="3" type="ORF">RFI_30180</name>
</gene>
<name>X6LZ47_RETFI</name>
<comment type="caution">
    <text evidence="3">The sequence shown here is derived from an EMBL/GenBank/DDBJ whole genome shotgun (WGS) entry which is preliminary data.</text>
</comment>
<feature type="coiled-coil region" evidence="1">
    <location>
        <begin position="45"/>
        <end position="89"/>
    </location>
</feature>
<sequence>IKLIILTEETIGKKEEILASKVRTNCQQKLTDQMKRFDKVNNKLLNDLNNEDKNSQKEVKALARAQQNYDEKKRQVIAAEESLNAELQRLQYYTEKQIVAKVFFYMCLFIYVYIYFFFFGRESFTLIKEIFVYVHMYV</sequence>
<evidence type="ECO:0000313" key="4">
    <source>
        <dbReference type="Proteomes" id="UP000023152"/>
    </source>
</evidence>
<organism evidence="3 4">
    <name type="scientific">Reticulomyxa filosa</name>
    <dbReference type="NCBI Taxonomy" id="46433"/>
    <lineage>
        <taxon>Eukaryota</taxon>
        <taxon>Sar</taxon>
        <taxon>Rhizaria</taxon>
        <taxon>Retaria</taxon>
        <taxon>Foraminifera</taxon>
        <taxon>Monothalamids</taxon>
        <taxon>Reticulomyxidae</taxon>
        <taxon>Reticulomyxa</taxon>
    </lineage>
</organism>
<dbReference type="Proteomes" id="UP000023152">
    <property type="component" value="Unassembled WGS sequence"/>
</dbReference>
<keyword evidence="2" id="KW-1133">Transmembrane helix</keyword>
<keyword evidence="4" id="KW-1185">Reference proteome</keyword>
<evidence type="ECO:0000256" key="2">
    <source>
        <dbReference type="SAM" id="Phobius"/>
    </source>
</evidence>
<feature type="transmembrane region" description="Helical" evidence="2">
    <location>
        <begin position="98"/>
        <end position="118"/>
    </location>
</feature>